<dbReference type="Pfam" id="PF02627">
    <property type="entry name" value="CMD"/>
    <property type="match status" value="1"/>
</dbReference>
<dbReference type="GO" id="GO:0051920">
    <property type="term" value="F:peroxiredoxin activity"/>
    <property type="evidence" value="ECO:0007669"/>
    <property type="project" value="InterPro"/>
</dbReference>
<dbReference type="AlphaFoldDB" id="A0A2G1BT25"/>
<gene>
    <name evidence="3" type="ORF">CSC81_12330</name>
    <name evidence="2" type="ORF">Q8W23_13185</name>
</gene>
<dbReference type="InterPro" id="IPR003779">
    <property type="entry name" value="CMD-like"/>
</dbReference>
<reference evidence="3 4" key="1">
    <citation type="journal article" date="2016" name="Nat. Commun.">
        <title>Microbial interactions lead to rapid micro-scale successions on model marine particles.</title>
        <authorList>
            <person name="Datta M.S."/>
            <person name="Sliwerska E."/>
            <person name="Gore J."/>
            <person name="Polz M.F."/>
            <person name="Cordero O.X."/>
        </authorList>
    </citation>
    <scope>NUCLEOTIDE SEQUENCE [LARGE SCALE GENOMIC DNA]</scope>
    <source>
        <strain evidence="3 4">4G03</strain>
    </source>
</reference>
<organism evidence="3 4">
    <name type="scientific">Tenacibaculum discolor</name>
    <dbReference type="NCBI Taxonomy" id="361581"/>
    <lineage>
        <taxon>Bacteria</taxon>
        <taxon>Pseudomonadati</taxon>
        <taxon>Bacteroidota</taxon>
        <taxon>Flavobacteriia</taxon>
        <taxon>Flavobacteriales</taxon>
        <taxon>Flavobacteriaceae</taxon>
        <taxon>Tenacibaculum</taxon>
    </lineage>
</organism>
<evidence type="ECO:0000313" key="5">
    <source>
        <dbReference type="Proteomes" id="UP001242342"/>
    </source>
</evidence>
<feature type="domain" description="Carboxymuconolactone decarboxylase-like" evidence="1">
    <location>
        <begin position="20"/>
        <end position="94"/>
    </location>
</feature>
<dbReference type="Proteomes" id="UP000222163">
    <property type="component" value="Unassembled WGS sequence"/>
</dbReference>
<dbReference type="EMBL" id="JAUYVU010000011">
    <property type="protein sequence ID" value="MDP2542428.1"/>
    <property type="molecule type" value="Genomic_DNA"/>
</dbReference>
<keyword evidence="5" id="KW-1185">Reference proteome</keyword>
<dbReference type="NCBIfam" id="TIGR00778">
    <property type="entry name" value="ahpD_dom"/>
    <property type="match status" value="1"/>
</dbReference>
<dbReference type="EMBL" id="PDUU01000009">
    <property type="protein sequence ID" value="PHN97187.1"/>
    <property type="molecule type" value="Genomic_DNA"/>
</dbReference>
<dbReference type="Gene3D" id="1.20.1290.10">
    <property type="entry name" value="AhpD-like"/>
    <property type="match status" value="1"/>
</dbReference>
<protein>
    <submittedName>
        <fullName evidence="3">Alkylhydroperoxidase</fullName>
    </submittedName>
    <submittedName>
        <fullName evidence="2">Carboxymuconolactone decarboxylase family protein</fullName>
    </submittedName>
</protein>
<evidence type="ECO:0000259" key="1">
    <source>
        <dbReference type="Pfam" id="PF02627"/>
    </source>
</evidence>
<dbReference type="InterPro" id="IPR004675">
    <property type="entry name" value="AhpD_core"/>
</dbReference>
<dbReference type="SUPFAM" id="SSF69118">
    <property type="entry name" value="AhpD-like"/>
    <property type="match status" value="1"/>
</dbReference>
<evidence type="ECO:0000313" key="2">
    <source>
        <dbReference type="EMBL" id="MDP2542428.1"/>
    </source>
</evidence>
<dbReference type="InterPro" id="IPR029032">
    <property type="entry name" value="AhpD-like"/>
</dbReference>
<comment type="caution">
    <text evidence="3">The sequence shown here is derived from an EMBL/GenBank/DDBJ whole genome shotgun (WGS) entry which is preliminary data.</text>
</comment>
<evidence type="ECO:0000313" key="4">
    <source>
        <dbReference type="Proteomes" id="UP000222163"/>
    </source>
</evidence>
<proteinExistence type="predicted"/>
<accession>A0A2G1BT25</accession>
<dbReference type="PANTHER" id="PTHR35446:SF2">
    <property type="entry name" value="CARBOXYMUCONOLACTONE DECARBOXYLASE-LIKE DOMAIN-CONTAINING PROTEIN"/>
    <property type="match status" value="1"/>
</dbReference>
<reference evidence="2 5" key="3">
    <citation type="submission" date="2023-07" db="EMBL/GenBank/DDBJ databases">
        <title>Genome content predicts the carbon catabolic preferences of heterotrophic bacteria.</title>
        <authorList>
            <person name="Gralka M."/>
        </authorList>
    </citation>
    <scope>NUCLEOTIDE SEQUENCE [LARGE SCALE GENOMIC DNA]</scope>
    <source>
        <strain evidence="2 5">4G03</strain>
    </source>
</reference>
<dbReference type="Proteomes" id="UP001242342">
    <property type="component" value="Unassembled WGS sequence"/>
</dbReference>
<evidence type="ECO:0000313" key="3">
    <source>
        <dbReference type="EMBL" id="PHN97187.1"/>
    </source>
</evidence>
<dbReference type="RefSeq" id="WP_099216041.1">
    <property type="nucleotide sequence ID" value="NZ_JAUYVU010000011.1"/>
</dbReference>
<accession>A0A497ZJF4</accession>
<reference evidence="3" key="2">
    <citation type="submission" date="2017-10" db="EMBL/GenBank/DDBJ databases">
        <authorList>
            <person name="Enke T.N."/>
            <person name="Cordero O.X."/>
        </authorList>
    </citation>
    <scope>NUCLEOTIDE SEQUENCE</scope>
    <source>
        <strain evidence="3">4G03</strain>
    </source>
</reference>
<sequence length="150" mass="17199">MKQRLNIQELEPNAYNAVLGIFKYLETSTLSKKSKNLIKIRASQINTCAYCIEMHTAEALKNGEEQNRIFALSAWKESPLFSEKEKALLSATDEVTLISNNGLTENTFQKLKEYFTDNEIAQIIMQIGEINIWNRIAVSTQMFHSYTNVK</sequence>
<name>A0A2G1BT25_9FLAO</name>
<dbReference type="PANTHER" id="PTHR35446">
    <property type="entry name" value="SI:CH211-175M2.5"/>
    <property type="match status" value="1"/>
</dbReference>